<evidence type="ECO:0000256" key="2">
    <source>
        <dbReference type="PROSITE-ProRule" id="PRU00192"/>
    </source>
</evidence>
<evidence type="ECO:0000256" key="1">
    <source>
        <dbReference type="ARBA" id="ARBA00022443"/>
    </source>
</evidence>
<dbReference type="RefSeq" id="XP_011602177.2">
    <property type="nucleotide sequence ID" value="XM_011603875.2"/>
</dbReference>
<dbReference type="SMART" id="SM00312">
    <property type="entry name" value="PX"/>
    <property type="match status" value="1"/>
</dbReference>
<feature type="domain" description="SH3" evidence="4">
    <location>
        <begin position="268"/>
        <end position="327"/>
    </location>
</feature>
<feature type="compositionally biased region" description="Polar residues" evidence="3">
    <location>
        <begin position="536"/>
        <end position="560"/>
    </location>
</feature>
<feature type="compositionally biased region" description="Low complexity" evidence="3">
    <location>
        <begin position="397"/>
        <end position="419"/>
    </location>
</feature>
<dbReference type="GeneTree" id="ENSGT00940000158812"/>
<dbReference type="InterPro" id="IPR036028">
    <property type="entry name" value="SH3-like_dom_sf"/>
</dbReference>
<feature type="compositionally biased region" description="Low complexity" evidence="3">
    <location>
        <begin position="450"/>
        <end position="469"/>
    </location>
</feature>
<dbReference type="Proteomes" id="UP000005226">
    <property type="component" value="Chromosome 5"/>
</dbReference>
<dbReference type="STRING" id="31033.ENSTRUP00000051356"/>
<dbReference type="FunFam" id="2.30.30.40:FF:000233">
    <property type="entry name" value="NADPH oxidase organizer 1"/>
    <property type="match status" value="1"/>
</dbReference>
<dbReference type="SUPFAM" id="SSF64268">
    <property type="entry name" value="PX domain"/>
    <property type="match status" value="1"/>
</dbReference>
<dbReference type="CDD" id="cd12024">
    <property type="entry name" value="SH3_NoxO1_2"/>
    <property type="match status" value="1"/>
</dbReference>
<evidence type="ECO:0000313" key="6">
    <source>
        <dbReference type="Ensembl" id="ENSTRUP00000051356.2"/>
    </source>
</evidence>
<feature type="region of interest" description="Disordered" evidence="3">
    <location>
        <begin position="513"/>
        <end position="560"/>
    </location>
</feature>
<gene>
    <name evidence="6" type="primary">noxo1a</name>
</gene>
<dbReference type="SMART" id="SM00326">
    <property type="entry name" value="SH3"/>
    <property type="match status" value="2"/>
</dbReference>
<dbReference type="SUPFAM" id="SSF50044">
    <property type="entry name" value="SH3-domain"/>
    <property type="match status" value="2"/>
</dbReference>
<feature type="domain" description="PX" evidence="5">
    <location>
        <begin position="38"/>
        <end position="160"/>
    </location>
</feature>
<dbReference type="InterPro" id="IPR036871">
    <property type="entry name" value="PX_dom_sf"/>
</dbReference>
<dbReference type="Gene3D" id="2.30.30.40">
    <property type="entry name" value="SH3 Domains"/>
    <property type="match status" value="2"/>
</dbReference>
<dbReference type="InterPro" id="IPR001683">
    <property type="entry name" value="PX_dom"/>
</dbReference>
<dbReference type="GO" id="GO:0035091">
    <property type="term" value="F:phosphatidylinositol binding"/>
    <property type="evidence" value="ECO:0007669"/>
    <property type="project" value="InterPro"/>
</dbReference>
<dbReference type="GO" id="GO:0005737">
    <property type="term" value="C:cytoplasm"/>
    <property type="evidence" value="ECO:0007669"/>
    <property type="project" value="TreeGrafter"/>
</dbReference>
<dbReference type="FunFam" id="2.30.30.40:FF:000219">
    <property type="entry name" value="NADPH oxidase organizer 1"/>
    <property type="match status" value="1"/>
</dbReference>
<evidence type="ECO:0000256" key="3">
    <source>
        <dbReference type="SAM" id="MobiDB-lite"/>
    </source>
</evidence>
<reference evidence="6 7" key="1">
    <citation type="journal article" date="2011" name="Genome Biol. Evol.">
        <title>Integration of the genetic map and genome assembly of fugu facilitates insights into distinct features of genome evolution in teleosts and mammals.</title>
        <authorList>
            <person name="Kai W."/>
            <person name="Kikuchi K."/>
            <person name="Tohari S."/>
            <person name="Chew A.K."/>
            <person name="Tay A."/>
            <person name="Fujiwara A."/>
            <person name="Hosoya S."/>
            <person name="Suetake H."/>
            <person name="Naruse K."/>
            <person name="Brenner S."/>
            <person name="Suzuki Y."/>
            <person name="Venkatesh B."/>
        </authorList>
    </citation>
    <scope>NUCLEOTIDE SEQUENCE [LARGE SCALE GENOMIC DNA]</scope>
</reference>
<dbReference type="Pfam" id="PF00018">
    <property type="entry name" value="SH3_1"/>
    <property type="match status" value="1"/>
</dbReference>
<dbReference type="GeneID" id="100124427"/>
<dbReference type="FunFam" id="3.30.1520.10:FF:000040">
    <property type="entry name" value="NADPH oxidase organizer 1"/>
    <property type="match status" value="1"/>
</dbReference>
<dbReference type="PANTHER" id="PTHR15706">
    <property type="entry name" value="SH3 MULTIPLE DOMAIN"/>
    <property type="match status" value="1"/>
</dbReference>
<dbReference type="Ensembl" id="ENSTRUT00000058611.2">
    <property type="protein sequence ID" value="ENSTRUP00000051356.2"/>
    <property type="gene ID" value="ENSTRUG00000020296.2"/>
</dbReference>
<feature type="compositionally biased region" description="Polar residues" evidence="3">
    <location>
        <begin position="353"/>
        <end position="362"/>
    </location>
</feature>
<dbReference type="PANTHER" id="PTHR15706:SF10">
    <property type="entry name" value="NADPH OXIDASE ORGANIZER 1"/>
    <property type="match status" value="1"/>
</dbReference>
<dbReference type="AlphaFoldDB" id="A0A3B5K1G9"/>
<dbReference type="PROSITE" id="PS50195">
    <property type="entry name" value="PX"/>
    <property type="match status" value="1"/>
</dbReference>
<dbReference type="GO" id="GO:0016176">
    <property type="term" value="F:superoxide-generating NADPH oxidase activator activity"/>
    <property type="evidence" value="ECO:0007669"/>
    <property type="project" value="TreeGrafter"/>
</dbReference>
<evidence type="ECO:0000259" key="5">
    <source>
        <dbReference type="PROSITE" id="PS50195"/>
    </source>
</evidence>
<feature type="domain" description="SH3" evidence="4">
    <location>
        <begin position="194"/>
        <end position="256"/>
    </location>
</feature>
<dbReference type="PROSITE" id="PS50002">
    <property type="entry name" value="SH3"/>
    <property type="match status" value="2"/>
</dbReference>
<proteinExistence type="predicted"/>
<dbReference type="GO" id="GO:0042554">
    <property type="term" value="P:superoxide anion generation"/>
    <property type="evidence" value="ECO:0007669"/>
    <property type="project" value="TreeGrafter"/>
</dbReference>
<reference evidence="6" key="3">
    <citation type="submission" date="2025-09" db="UniProtKB">
        <authorList>
            <consortium name="Ensembl"/>
        </authorList>
    </citation>
    <scope>IDENTIFICATION</scope>
</reference>
<dbReference type="InterPro" id="IPR051228">
    <property type="entry name" value="NADPH_Oxidase/PX-Domain"/>
</dbReference>
<dbReference type="OrthoDB" id="10255964at2759"/>
<keyword evidence="1 2" id="KW-0728">SH3 domain</keyword>
<accession>A0A3B5K1G9</accession>
<evidence type="ECO:0000259" key="4">
    <source>
        <dbReference type="PROSITE" id="PS50002"/>
    </source>
</evidence>
<organism evidence="6 7">
    <name type="scientific">Takifugu rubripes</name>
    <name type="common">Japanese pufferfish</name>
    <name type="synonym">Fugu rubripes</name>
    <dbReference type="NCBI Taxonomy" id="31033"/>
    <lineage>
        <taxon>Eukaryota</taxon>
        <taxon>Metazoa</taxon>
        <taxon>Chordata</taxon>
        <taxon>Craniata</taxon>
        <taxon>Vertebrata</taxon>
        <taxon>Euteleostomi</taxon>
        <taxon>Actinopterygii</taxon>
        <taxon>Neopterygii</taxon>
        <taxon>Teleostei</taxon>
        <taxon>Neoteleostei</taxon>
        <taxon>Acanthomorphata</taxon>
        <taxon>Eupercaria</taxon>
        <taxon>Tetraodontiformes</taxon>
        <taxon>Tetradontoidea</taxon>
        <taxon>Tetraodontidae</taxon>
        <taxon>Takifugu</taxon>
    </lineage>
</organism>
<feature type="region of interest" description="Disordered" evidence="3">
    <location>
        <begin position="353"/>
        <end position="469"/>
    </location>
</feature>
<dbReference type="Pfam" id="PF00787">
    <property type="entry name" value="PX"/>
    <property type="match status" value="1"/>
</dbReference>
<dbReference type="OMA" id="GWWLVET"/>
<sequence>MQLGALLDPSSTSDGQRRASAAARNRTSTEEKCRCSMETRSYPISVRVIGVMHKEKSKMYMTSVLWSDHNEIVVYRTFREFKKMHKQMKKAFPKLNKNDRIIPRFRDKKLKRSGKKKSPTRSLVRLKFLQKYCNELLSCDPRVSQSADLIQFFHPKAQDLQPDFSRNSVMVMPSEEDMKAEAGQCSVGNVTQPFITETYRCVAPYETKDTKNKPFKVAADEKVDVLIKDKAGWWLVESEDKRMAWFPAPYLEKLEEDGDEDDVDGASQRGMLYVAVKSYKATKGDEATVAIGAVVEVLQKSENGWWLIRYKNKVGYVPTLCLQPYNSPQIRMSTGHHGTAAALSGFQQQANKLSSSQGNLLQLPSADGSPSLLQPHADSRQRSRSLDVLSVLPPAQPGAAPYAAEGTGTSTSTSTLPTPQQAPPPAIMVEMDGEGRGRSLTMDSEGSFMSDSTDFSFSDTDELASSAGGSSLNLSVNSNALELRHSRTPPPMLANRLSPIVPGGKMTPSVSDPNIFRSPSAPKVPPRPQAREILTRCTSITRKNASRGTPSPTHTEMQSR</sequence>
<dbReference type="InterPro" id="IPR035758">
    <property type="entry name" value="NoxO1_SH3_2"/>
</dbReference>
<keyword evidence="7" id="KW-1185">Reference proteome</keyword>
<evidence type="ECO:0000313" key="7">
    <source>
        <dbReference type="Proteomes" id="UP000005226"/>
    </source>
</evidence>
<dbReference type="InterPro" id="IPR001452">
    <property type="entry name" value="SH3_domain"/>
</dbReference>
<protein>
    <submittedName>
        <fullName evidence="6">NADPH oxidase organizer 1a</fullName>
    </submittedName>
</protein>
<dbReference type="InParanoid" id="A0A3B5K1G9"/>
<reference evidence="6" key="2">
    <citation type="submission" date="2025-08" db="UniProtKB">
        <authorList>
            <consortium name="Ensembl"/>
        </authorList>
    </citation>
    <scope>IDENTIFICATION</scope>
</reference>
<feature type="region of interest" description="Disordered" evidence="3">
    <location>
        <begin position="1"/>
        <end position="30"/>
    </location>
</feature>
<name>A0A3B5K1G9_TAKRU</name>
<dbReference type="Gene3D" id="3.30.1520.10">
    <property type="entry name" value="Phox-like domain"/>
    <property type="match status" value="1"/>
</dbReference>